<dbReference type="AlphaFoldDB" id="A0A917F8V5"/>
<sequence length="204" mass="21305">MLLSAVAALTACSGEAPPTSQATAPPTPIARLNTDAMRLVRIEFCSLLPSSAVKTALDGRRGSGERWRSGQEVAVSGDAGSGEADAAGKDVVHENGCRWSADGYSAAAWLFADPVTTAQAREVMRAAGRQKGCTVAPGPDFGNPSQLQSCRLEDGSLRERYAGLFDDTWLTCEVQGPSGSTKSAVRSRAAAWCVQVANATNTTR</sequence>
<reference evidence="1" key="2">
    <citation type="submission" date="2020-09" db="EMBL/GenBank/DDBJ databases">
        <authorList>
            <person name="Sun Q."/>
            <person name="Zhou Y."/>
        </authorList>
    </citation>
    <scope>NUCLEOTIDE SEQUENCE</scope>
    <source>
        <strain evidence="1">CGMCC 1.16067</strain>
    </source>
</reference>
<name>A0A917F8V5_9ACTN</name>
<dbReference type="Proteomes" id="UP000649179">
    <property type="component" value="Unassembled WGS sequence"/>
</dbReference>
<keyword evidence="2" id="KW-1185">Reference proteome</keyword>
<dbReference type="EMBL" id="BMKQ01000002">
    <property type="protein sequence ID" value="GGF57161.1"/>
    <property type="molecule type" value="Genomic_DNA"/>
</dbReference>
<evidence type="ECO:0000313" key="2">
    <source>
        <dbReference type="Proteomes" id="UP000649179"/>
    </source>
</evidence>
<gene>
    <name evidence="1" type="ORF">GCM10011519_33890</name>
</gene>
<proteinExistence type="predicted"/>
<reference evidence="1" key="1">
    <citation type="journal article" date="2014" name="Int. J. Syst. Evol. Microbiol.">
        <title>Complete genome sequence of Corynebacterium casei LMG S-19264T (=DSM 44701T), isolated from a smear-ripened cheese.</title>
        <authorList>
            <consortium name="US DOE Joint Genome Institute (JGI-PGF)"/>
            <person name="Walter F."/>
            <person name="Albersmeier A."/>
            <person name="Kalinowski J."/>
            <person name="Ruckert C."/>
        </authorList>
    </citation>
    <scope>NUCLEOTIDE SEQUENCE</scope>
    <source>
        <strain evidence="1">CGMCC 1.16067</strain>
    </source>
</reference>
<accession>A0A917F8V5</accession>
<evidence type="ECO:0008006" key="3">
    <source>
        <dbReference type="Google" id="ProtNLM"/>
    </source>
</evidence>
<protein>
    <recommendedName>
        <fullName evidence="3">DUF3558 domain-containing protein</fullName>
    </recommendedName>
</protein>
<evidence type="ECO:0000313" key="1">
    <source>
        <dbReference type="EMBL" id="GGF57161.1"/>
    </source>
</evidence>
<organism evidence="1 2">
    <name type="scientific">Marmoricola endophyticus</name>
    <dbReference type="NCBI Taxonomy" id="2040280"/>
    <lineage>
        <taxon>Bacteria</taxon>
        <taxon>Bacillati</taxon>
        <taxon>Actinomycetota</taxon>
        <taxon>Actinomycetes</taxon>
        <taxon>Propionibacteriales</taxon>
        <taxon>Nocardioidaceae</taxon>
        <taxon>Marmoricola</taxon>
    </lineage>
</organism>
<comment type="caution">
    <text evidence="1">The sequence shown here is derived from an EMBL/GenBank/DDBJ whole genome shotgun (WGS) entry which is preliminary data.</text>
</comment>